<keyword evidence="4" id="KW-1185">Reference proteome</keyword>
<dbReference type="InterPro" id="IPR038765">
    <property type="entry name" value="Papain-like_cys_pep_sf"/>
</dbReference>
<dbReference type="Gene3D" id="2.60.40.3140">
    <property type="match status" value="1"/>
</dbReference>
<evidence type="ECO:0000313" key="3">
    <source>
        <dbReference type="EMBL" id="CAC9973980.1"/>
    </source>
</evidence>
<reference evidence="3 4" key="1">
    <citation type="submission" date="2020-06" db="EMBL/GenBank/DDBJ databases">
        <authorList>
            <person name="Criscuolo A."/>
        </authorList>
    </citation>
    <scope>NUCLEOTIDE SEQUENCE [LARGE SCALE GENOMIC DNA]</scope>
    <source>
        <strain evidence="3">PXU-55</strain>
    </source>
</reference>
<keyword evidence="1" id="KW-0732">Signal</keyword>
<feature type="signal peptide" evidence="1">
    <location>
        <begin position="1"/>
        <end position="22"/>
    </location>
</feature>
<dbReference type="InterPro" id="IPR002931">
    <property type="entry name" value="Transglutaminase-like"/>
</dbReference>
<dbReference type="EMBL" id="CAIJDE010000034">
    <property type="protein sequence ID" value="CAC9973980.1"/>
    <property type="molecule type" value="Genomic_DNA"/>
</dbReference>
<evidence type="ECO:0000256" key="1">
    <source>
        <dbReference type="SAM" id="SignalP"/>
    </source>
</evidence>
<evidence type="ECO:0000313" key="4">
    <source>
        <dbReference type="Proteomes" id="UP000533639"/>
    </source>
</evidence>
<dbReference type="RefSeq" id="WP_180857295.1">
    <property type="nucleotide sequence ID" value="NZ_CAIJDE010000034.1"/>
</dbReference>
<sequence>MKITLLSIITFFLSANMLFSQKALDPTPEDIQLAKSLREKYSKDDVAVLESKENITFELNKSDAKVVVKNSVREVLMNINHRADINKYEFYDSESSIESFILKYRNQKNTSFTIKDQFYKDNDLFYNDARVKYMDVDFPVQGYSYIYELEKKYNDIKYFTSLYFNDEFPVIKKEITVTVPDWLNLELKEFNFDGNTISKTKTRDDRNGTTIYTYVMENVDAFYKEKKAPGRSYIYPHVLVIAKSFKHRDKETMLFNSTADLYKWYKSLVDSMKDDTSLLAAKVKELTSSAKTDEEKIKNIYYWVQDNIRYIAFEDGIAGFKPDEAQNVFEKRYGDCKGMANLSKQMLKLAGFDARLTWIGTKHILYDYTTPSLAVDNHMICTLFYKGKTYFIDGTEKYNSFGEDAERIQNKEVMIEDGDKFIIKKVPASGSELNKEIYNAKLIVDNDKLSGSCSKTYSGESKTEFLNIFNSFENNKKGETLEKYLSGNDKNITAKNIKTSDLKNRDLKLSLNYDLDVQNKVSKFDNDIFIDLAYMDEYKNFEFKDRKTNYELNYKTNYESNVVLAIPDGYKLSKLPESLNVNEEDFSVLISFKQVGKEIVYKKQFVFKNAVVKKTDMAKWNDFNKNLKTIYNQQIIFTKS</sequence>
<protein>
    <submittedName>
        <fullName evidence="3">Transglutaminase domain-containing protein</fullName>
    </submittedName>
</protein>
<dbReference type="Gene3D" id="3.10.620.30">
    <property type="match status" value="1"/>
</dbReference>
<evidence type="ECO:0000259" key="2">
    <source>
        <dbReference type="Pfam" id="PF01841"/>
    </source>
</evidence>
<dbReference type="SUPFAM" id="SSF54001">
    <property type="entry name" value="Cysteine proteinases"/>
    <property type="match status" value="1"/>
</dbReference>
<dbReference type="Proteomes" id="UP000533639">
    <property type="component" value="Unassembled WGS sequence"/>
</dbReference>
<organism evidence="3 4">
    <name type="scientific">Flavobacterium panici</name>
    <dbReference type="NCBI Taxonomy" id="2654843"/>
    <lineage>
        <taxon>Bacteria</taxon>
        <taxon>Pseudomonadati</taxon>
        <taxon>Bacteroidota</taxon>
        <taxon>Flavobacteriia</taxon>
        <taxon>Flavobacteriales</taxon>
        <taxon>Flavobacteriaceae</taxon>
        <taxon>Flavobacterium</taxon>
    </lineage>
</organism>
<proteinExistence type="predicted"/>
<dbReference type="AlphaFoldDB" id="A0A9N8P1E8"/>
<dbReference type="Gene3D" id="2.60.120.1130">
    <property type="match status" value="1"/>
</dbReference>
<accession>A0A9N8P1E8</accession>
<comment type="caution">
    <text evidence="3">The sequence shown here is derived from an EMBL/GenBank/DDBJ whole genome shotgun (WGS) entry which is preliminary data.</text>
</comment>
<dbReference type="Pfam" id="PF01841">
    <property type="entry name" value="Transglut_core"/>
    <property type="match status" value="1"/>
</dbReference>
<name>A0A9N8P1E8_9FLAO</name>
<gene>
    <name evidence="3" type="ORF">FLAPXU55_01673</name>
</gene>
<feature type="domain" description="Transglutaminase-like" evidence="2">
    <location>
        <begin position="283"/>
        <end position="357"/>
    </location>
</feature>
<feature type="chain" id="PRO_5040112745" evidence="1">
    <location>
        <begin position="23"/>
        <end position="640"/>
    </location>
</feature>